<dbReference type="InterPro" id="IPR050951">
    <property type="entry name" value="Retrovirus_Pol_polyprotein"/>
</dbReference>
<dbReference type="InterPro" id="IPR000477">
    <property type="entry name" value="RT_dom"/>
</dbReference>
<evidence type="ECO:0000259" key="1">
    <source>
        <dbReference type="PROSITE" id="PS50878"/>
    </source>
</evidence>
<accession>A0AAV4J1B1</accession>
<gene>
    <name evidence="2" type="ORF">ElyMa_001464200</name>
</gene>
<dbReference type="FunFam" id="3.10.20.370:FF:000001">
    <property type="entry name" value="Retrovirus-related Pol polyprotein from transposon 17.6-like protein"/>
    <property type="match status" value="1"/>
</dbReference>
<dbReference type="AlphaFoldDB" id="A0AAV4J1B1"/>
<dbReference type="SUPFAM" id="SSF56672">
    <property type="entry name" value="DNA/RNA polymerases"/>
    <property type="match status" value="1"/>
</dbReference>
<feature type="domain" description="Reverse transcriptase" evidence="1">
    <location>
        <begin position="150"/>
        <end position="329"/>
    </location>
</feature>
<dbReference type="PANTHER" id="PTHR37984:SF13">
    <property type="entry name" value="RIBONUCLEASE H"/>
    <property type="match status" value="1"/>
</dbReference>
<dbReference type="EMBL" id="BMAT01002883">
    <property type="protein sequence ID" value="GFS16096.1"/>
    <property type="molecule type" value="Genomic_DNA"/>
</dbReference>
<dbReference type="Gene3D" id="3.10.10.10">
    <property type="entry name" value="HIV Type 1 Reverse Transcriptase, subunit A, domain 1"/>
    <property type="match status" value="1"/>
</dbReference>
<evidence type="ECO:0000313" key="3">
    <source>
        <dbReference type="Proteomes" id="UP000762676"/>
    </source>
</evidence>
<dbReference type="PROSITE" id="PS50878">
    <property type="entry name" value="RT_POL"/>
    <property type="match status" value="1"/>
</dbReference>
<reference evidence="2 3" key="1">
    <citation type="journal article" date="2021" name="Elife">
        <title>Chloroplast acquisition without the gene transfer in kleptoplastic sea slugs, Plakobranchus ocellatus.</title>
        <authorList>
            <person name="Maeda T."/>
            <person name="Takahashi S."/>
            <person name="Yoshida T."/>
            <person name="Shimamura S."/>
            <person name="Takaki Y."/>
            <person name="Nagai Y."/>
            <person name="Toyoda A."/>
            <person name="Suzuki Y."/>
            <person name="Arimoto A."/>
            <person name="Ishii H."/>
            <person name="Satoh N."/>
            <person name="Nishiyama T."/>
            <person name="Hasebe M."/>
            <person name="Maruyama T."/>
            <person name="Minagawa J."/>
            <person name="Obokata J."/>
            <person name="Shigenobu S."/>
        </authorList>
    </citation>
    <scope>NUCLEOTIDE SEQUENCE [LARGE SCALE GENOMIC DNA]</scope>
</reference>
<dbReference type="Proteomes" id="UP000762676">
    <property type="component" value="Unassembled WGS sequence"/>
</dbReference>
<keyword evidence="3" id="KW-1185">Reference proteome</keyword>
<dbReference type="PANTHER" id="PTHR37984">
    <property type="entry name" value="PROTEIN CBG26694"/>
    <property type="match status" value="1"/>
</dbReference>
<name>A0AAV4J1B1_9GAST</name>
<evidence type="ECO:0000313" key="2">
    <source>
        <dbReference type="EMBL" id="GFS16096.1"/>
    </source>
</evidence>
<dbReference type="InterPro" id="IPR041577">
    <property type="entry name" value="RT_RNaseH_2"/>
</dbReference>
<dbReference type="Gene3D" id="3.30.70.270">
    <property type="match status" value="2"/>
</dbReference>
<protein>
    <submittedName>
        <fullName evidence="2">Polyprotein</fullName>
    </submittedName>
</protein>
<dbReference type="InterPro" id="IPR043502">
    <property type="entry name" value="DNA/RNA_pol_sf"/>
</dbReference>
<dbReference type="InterPro" id="IPR043128">
    <property type="entry name" value="Rev_trsase/Diguanyl_cyclase"/>
</dbReference>
<dbReference type="Pfam" id="PF17919">
    <property type="entry name" value="RT_RNaseH_2"/>
    <property type="match status" value="1"/>
</dbReference>
<dbReference type="FunFam" id="3.30.70.270:FF:000020">
    <property type="entry name" value="Transposon Tf2-6 polyprotein-like Protein"/>
    <property type="match status" value="1"/>
</dbReference>
<comment type="caution">
    <text evidence="2">The sequence shown here is derived from an EMBL/GenBank/DDBJ whole genome shotgun (WGS) entry which is preliminary data.</text>
</comment>
<proteinExistence type="predicted"/>
<dbReference type="CDD" id="cd09274">
    <property type="entry name" value="RNase_HI_RT_Ty3"/>
    <property type="match status" value="1"/>
</dbReference>
<dbReference type="CDD" id="cd01647">
    <property type="entry name" value="RT_LTR"/>
    <property type="match status" value="1"/>
</dbReference>
<sequence>MSPKEKSFTDICKLLTEHFNPTPPKFVQRKKFEERIRLPTETVQEFLVALKKLAEFCQFGNNLNERLLDRFVMGVNNEAVQKKLLQEDKLTIDKALSISQSMIESSKGAKSFKSSSPMCLHYTHRPAPRARTVPFSQKEGIERELERLEREGVIEKVTFSDWASPVVPIPKSTGQTRLCGDYKNTVNPVLKGDKYYPLPTKDDLLLKLQGGKRFTEIDLSNAYNQIALDEQSKMYTTINTHKGLYQYNRLVFGISSAPSIFQRTLECLLQDIDNCVCYIDNIYLTGKTDKEHLQTLEKVLFRLETSGLRVRKEKCSFMKPDISFLGYQLTSERVKPQKDKLLAIQAAHPPQSVQQLRAFLGMMKYYGSFIPNLSSELTVLYALLEQKQAWQWTQKHQACFVKAKKLLTSDKLLVHFDPDKPIVLSCDASPYGLGAVLSHIMSDGREQPIAFASRTLMPAEKNYSQIDKEGLALTFRVKKFHKFIYGRPVVIYTDHKPLLGLLGENKPIPQTASARVIRWALTLSA</sequence>
<organism evidence="2 3">
    <name type="scientific">Elysia marginata</name>
    <dbReference type="NCBI Taxonomy" id="1093978"/>
    <lineage>
        <taxon>Eukaryota</taxon>
        <taxon>Metazoa</taxon>
        <taxon>Spiralia</taxon>
        <taxon>Lophotrochozoa</taxon>
        <taxon>Mollusca</taxon>
        <taxon>Gastropoda</taxon>
        <taxon>Heterobranchia</taxon>
        <taxon>Euthyneura</taxon>
        <taxon>Panpulmonata</taxon>
        <taxon>Sacoglossa</taxon>
        <taxon>Placobranchoidea</taxon>
        <taxon>Plakobranchidae</taxon>
        <taxon>Elysia</taxon>
    </lineage>
</organism>
<dbReference type="Pfam" id="PF00078">
    <property type="entry name" value="RVT_1"/>
    <property type="match status" value="1"/>
</dbReference>
<dbReference type="Gene3D" id="3.10.20.370">
    <property type="match status" value="1"/>
</dbReference>